<dbReference type="AlphaFoldDB" id="A0A1L3GRN7"/>
<dbReference type="InterPro" id="IPR004864">
    <property type="entry name" value="LEA_2"/>
</dbReference>
<evidence type="ECO:0000259" key="1">
    <source>
        <dbReference type="SMART" id="SM00769"/>
    </source>
</evidence>
<keyword evidence="3" id="KW-1185">Reference proteome</keyword>
<name>A0A1L3GRN7_9BACT</name>
<gene>
    <name evidence="2" type="ORF">A7E78_12570</name>
</gene>
<dbReference type="InterPro" id="IPR013990">
    <property type="entry name" value="WHy-dom"/>
</dbReference>
<dbReference type="OrthoDB" id="5402048at2"/>
<organism evidence="2 3">
    <name type="scientific">Syntrophotalea acetylenivorans</name>
    <dbReference type="NCBI Taxonomy" id="1842532"/>
    <lineage>
        <taxon>Bacteria</taxon>
        <taxon>Pseudomonadati</taxon>
        <taxon>Thermodesulfobacteriota</taxon>
        <taxon>Desulfuromonadia</taxon>
        <taxon>Desulfuromonadales</taxon>
        <taxon>Syntrophotaleaceae</taxon>
        <taxon>Syntrophotalea</taxon>
    </lineage>
</organism>
<dbReference type="PROSITE" id="PS51257">
    <property type="entry name" value="PROKAR_LIPOPROTEIN"/>
    <property type="match status" value="1"/>
</dbReference>
<dbReference type="GO" id="GO:0009269">
    <property type="term" value="P:response to desiccation"/>
    <property type="evidence" value="ECO:0007669"/>
    <property type="project" value="InterPro"/>
</dbReference>
<evidence type="ECO:0000313" key="3">
    <source>
        <dbReference type="Proteomes" id="UP000182517"/>
    </source>
</evidence>
<accession>A0A1L3GRN7</accession>
<dbReference type="STRING" id="1842532.A7E78_12570"/>
<sequence length="160" mass="17482">MRRIIKTFLFAGIALLLTACASIRPIPPEVSLLSLQLENLTLSHAIMSADLSLYNPNDFPLKIQRAVYALSLDDIKVAQGQTAQEVHIAAHDTGSLTLRLSSSYLNLLRIGRNRQEQTDIPFAINGQVTLGGFGVLSRTVSFEEEGIIPLAAFSTLNPQH</sequence>
<reference evidence="2 3" key="1">
    <citation type="journal article" date="2017" name="Genome Announc.">
        <title>Complete Genome Sequences of Two Acetylene-Fermenting Pelobacter acetylenicus Strains.</title>
        <authorList>
            <person name="Sutton J.M."/>
            <person name="Baesman S.M."/>
            <person name="Fierst J.L."/>
            <person name="Poret-Peterson A.T."/>
            <person name="Oremland R.S."/>
            <person name="Dunlap D.S."/>
            <person name="Akob D.M."/>
        </authorList>
    </citation>
    <scope>NUCLEOTIDE SEQUENCE [LARGE SCALE GENOMIC DNA]</scope>
    <source>
        <strain evidence="2 3">SFB93</strain>
    </source>
</reference>
<dbReference type="Gene3D" id="2.60.40.1820">
    <property type="match status" value="1"/>
</dbReference>
<dbReference type="RefSeq" id="WP_072284630.1">
    <property type="nucleotide sequence ID" value="NZ_CP015519.1"/>
</dbReference>
<evidence type="ECO:0000313" key="2">
    <source>
        <dbReference type="EMBL" id="APG28604.1"/>
    </source>
</evidence>
<protein>
    <recommendedName>
        <fullName evidence="1">Water stress and hypersensitive response domain-containing protein</fullName>
    </recommendedName>
</protein>
<dbReference type="SUPFAM" id="SSF117070">
    <property type="entry name" value="LEA14-like"/>
    <property type="match status" value="1"/>
</dbReference>
<dbReference type="Pfam" id="PF03168">
    <property type="entry name" value="LEA_2"/>
    <property type="match status" value="1"/>
</dbReference>
<proteinExistence type="predicted"/>
<dbReference type="EMBL" id="CP015519">
    <property type="protein sequence ID" value="APG28604.1"/>
    <property type="molecule type" value="Genomic_DNA"/>
</dbReference>
<dbReference type="Proteomes" id="UP000182517">
    <property type="component" value="Chromosome"/>
</dbReference>
<dbReference type="SMART" id="SM00769">
    <property type="entry name" value="WHy"/>
    <property type="match status" value="1"/>
</dbReference>
<feature type="domain" description="Water stress and hypersensitive response" evidence="1">
    <location>
        <begin position="30"/>
        <end position="147"/>
    </location>
</feature>
<dbReference type="KEGG" id="pef:A7E78_12570"/>